<organism evidence="2 3">
    <name type="scientific">Strigamia maritima</name>
    <name type="common">European centipede</name>
    <name type="synonym">Geophilus maritimus</name>
    <dbReference type="NCBI Taxonomy" id="126957"/>
    <lineage>
        <taxon>Eukaryota</taxon>
        <taxon>Metazoa</taxon>
        <taxon>Ecdysozoa</taxon>
        <taxon>Arthropoda</taxon>
        <taxon>Myriapoda</taxon>
        <taxon>Chilopoda</taxon>
        <taxon>Pleurostigmophora</taxon>
        <taxon>Geophilomorpha</taxon>
        <taxon>Linotaeniidae</taxon>
        <taxon>Strigamia</taxon>
    </lineage>
</organism>
<accession>T1IYV1</accession>
<evidence type="ECO:0000256" key="1">
    <source>
        <dbReference type="SAM" id="Phobius"/>
    </source>
</evidence>
<evidence type="ECO:0000313" key="3">
    <source>
        <dbReference type="Proteomes" id="UP000014500"/>
    </source>
</evidence>
<dbReference type="Proteomes" id="UP000014500">
    <property type="component" value="Unassembled WGS sequence"/>
</dbReference>
<dbReference type="EMBL" id="JH431698">
    <property type="status" value="NOT_ANNOTATED_CDS"/>
    <property type="molecule type" value="Genomic_DNA"/>
</dbReference>
<evidence type="ECO:0000313" key="2">
    <source>
        <dbReference type="EnsemblMetazoa" id="SMAR006419-PA"/>
    </source>
</evidence>
<sequence length="132" mass="14874">MCITSSNELCYKKRSRLSNSLLLAVRIPVTIAVASAVALFPRHILIYGETDGSSDRLHHKKTNASESDMTIPCDHVTRDVFTLIKNRASFNTKIKIKGQDRNFCADCNHDNVHYGLNEDRINIRIDVLKCGN</sequence>
<name>T1IYV1_STRMM</name>
<protein>
    <submittedName>
        <fullName evidence="2">Uncharacterized protein</fullName>
    </submittedName>
</protein>
<keyword evidence="3" id="KW-1185">Reference proteome</keyword>
<keyword evidence="1" id="KW-1133">Transmembrane helix</keyword>
<dbReference type="AlphaFoldDB" id="T1IYV1"/>
<keyword evidence="1" id="KW-0472">Membrane</keyword>
<keyword evidence="1" id="KW-0812">Transmembrane</keyword>
<reference evidence="2" key="2">
    <citation type="submission" date="2015-02" db="UniProtKB">
        <authorList>
            <consortium name="EnsemblMetazoa"/>
        </authorList>
    </citation>
    <scope>IDENTIFICATION</scope>
</reference>
<dbReference type="EnsemblMetazoa" id="SMAR006419-RA">
    <property type="protein sequence ID" value="SMAR006419-PA"/>
    <property type="gene ID" value="SMAR006419"/>
</dbReference>
<reference evidence="3" key="1">
    <citation type="submission" date="2011-05" db="EMBL/GenBank/DDBJ databases">
        <authorList>
            <person name="Richards S.R."/>
            <person name="Qu J."/>
            <person name="Jiang H."/>
            <person name="Jhangiani S.N."/>
            <person name="Agravi P."/>
            <person name="Goodspeed R."/>
            <person name="Gross S."/>
            <person name="Mandapat C."/>
            <person name="Jackson L."/>
            <person name="Mathew T."/>
            <person name="Pu L."/>
            <person name="Thornton R."/>
            <person name="Saada N."/>
            <person name="Wilczek-Boney K.B."/>
            <person name="Lee S."/>
            <person name="Kovar C."/>
            <person name="Wu Y."/>
            <person name="Scherer S.E."/>
            <person name="Worley K.C."/>
            <person name="Muzny D.M."/>
            <person name="Gibbs R."/>
        </authorList>
    </citation>
    <scope>NUCLEOTIDE SEQUENCE</scope>
    <source>
        <strain evidence="3">Brora</strain>
    </source>
</reference>
<feature type="transmembrane region" description="Helical" evidence="1">
    <location>
        <begin position="21"/>
        <end position="40"/>
    </location>
</feature>
<proteinExistence type="predicted"/>
<dbReference type="HOGENOM" id="CLU_1919694_0_0_1"/>